<evidence type="ECO:0000259" key="1">
    <source>
        <dbReference type="PROSITE" id="PS50822"/>
    </source>
</evidence>
<organism evidence="2 3">
    <name type="scientific">Saxophila tyrrhenica</name>
    <dbReference type="NCBI Taxonomy" id="1690608"/>
    <lineage>
        <taxon>Eukaryota</taxon>
        <taxon>Fungi</taxon>
        <taxon>Dikarya</taxon>
        <taxon>Ascomycota</taxon>
        <taxon>Pezizomycotina</taxon>
        <taxon>Dothideomycetes</taxon>
        <taxon>Dothideomycetidae</taxon>
        <taxon>Mycosphaerellales</taxon>
        <taxon>Extremaceae</taxon>
        <taxon>Saxophila</taxon>
    </lineage>
</organism>
<dbReference type="SUPFAM" id="SSF53098">
    <property type="entry name" value="Ribonuclease H-like"/>
    <property type="match status" value="1"/>
</dbReference>
<dbReference type="Gene3D" id="3.40.50.2300">
    <property type="match status" value="1"/>
</dbReference>
<dbReference type="EMBL" id="JAVRRT010000033">
    <property type="protein sequence ID" value="KAK5162825.1"/>
    <property type="molecule type" value="Genomic_DNA"/>
</dbReference>
<keyword evidence="3" id="KW-1185">Reference proteome</keyword>
<dbReference type="Proteomes" id="UP001337655">
    <property type="component" value="Unassembled WGS sequence"/>
</dbReference>
<dbReference type="InterPro" id="IPR012337">
    <property type="entry name" value="RNaseH-like_sf"/>
</dbReference>
<proteinExistence type="predicted"/>
<name>A0AAV9NVY9_9PEZI</name>
<gene>
    <name evidence="2" type="ORF">LTR77_011151</name>
</gene>
<dbReference type="InterPro" id="IPR032472">
    <property type="entry name" value="ArgoL2"/>
</dbReference>
<dbReference type="InterPro" id="IPR003165">
    <property type="entry name" value="Piwi"/>
</dbReference>
<protein>
    <recommendedName>
        <fullName evidence="1">Piwi domain-containing protein</fullName>
    </recommendedName>
</protein>
<dbReference type="PROSITE" id="PS50822">
    <property type="entry name" value="PIWI"/>
    <property type="match status" value="1"/>
</dbReference>
<accession>A0AAV9NVY9</accession>
<comment type="caution">
    <text evidence="2">The sequence shown here is derived from an EMBL/GenBank/DDBJ whole genome shotgun (WGS) entry which is preliminary data.</text>
</comment>
<reference evidence="2 3" key="1">
    <citation type="submission" date="2023-08" db="EMBL/GenBank/DDBJ databases">
        <title>Black Yeasts Isolated from many extreme environments.</title>
        <authorList>
            <person name="Coleine C."/>
            <person name="Stajich J.E."/>
            <person name="Selbmann L."/>
        </authorList>
    </citation>
    <scope>NUCLEOTIDE SEQUENCE [LARGE SCALE GENOMIC DNA]</scope>
    <source>
        <strain evidence="2 3">CCFEE 5935</strain>
    </source>
</reference>
<dbReference type="AlphaFoldDB" id="A0AAV9NVY9"/>
<dbReference type="Pfam" id="PF02171">
    <property type="entry name" value="Piwi"/>
    <property type="match status" value="1"/>
</dbReference>
<sequence>MIKFAVRSPSANANSITTVGLSLLRLERSDMSAFDLTVQPHLLTVLGRRLPSPQVHFARKTVSVVNARWDLRDKTLLKAAAMSSWRCLYITAGQQVWSNPADLQTCLSAFVSGLRGIGLQWAAAPPPELLRVEASNPSAAISQKLHELAMKKPSMLLVIIPAYNNISIYNAVKYSCDIQEGVLCQCVVDSKFAKQQIQYYVNVGLNMNLKLGGVNRSIPDSNSGTISPEKTMFVGLDVTHPSPGSTSSAPSVASIVSSIDRTLGQWPAAIRVQEARKEMITDLTELFQGQLKLWRRKTRILPANLIVFSRF</sequence>
<dbReference type="GeneID" id="89932471"/>
<dbReference type="InterPro" id="IPR036397">
    <property type="entry name" value="RNaseH_sf"/>
</dbReference>
<dbReference type="PANTHER" id="PTHR22891">
    <property type="entry name" value="EUKARYOTIC TRANSLATION INITIATION FACTOR 2C"/>
    <property type="match status" value="1"/>
</dbReference>
<dbReference type="Pfam" id="PF16488">
    <property type="entry name" value="ArgoL2"/>
    <property type="match status" value="1"/>
</dbReference>
<evidence type="ECO:0000313" key="2">
    <source>
        <dbReference type="EMBL" id="KAK5162825.1"/>
    </source>
</evidence>
<evidence type="ECO:0000313" key="3">
    <source>
        <dbReference type="Proteomes" id="UP001337655"/>
    </source>
</evidence>
<feature type="domain" description="Piwi" evidence="1">
    <location>
        <begin position="155"/>
        <end position="311"/>
    </location>
</feature>
<dbReference type="Gene3D" id="3.30.420.10">
    <property type="entry name" value="Ribonuclease H-like superfamily/Ribonuclease H"/>
    <property type="match status" value="1"/>
</dbReference>
<dbReference type="GO" id="GO:0003676">
    <property type="term" value="F:nucleic acid binding"/>
    <property type="evidence" value="ECO:0007669"/>
    <property type="project" value="InterPro"/>
</dbReference>
<dbReference type="RefSeq" id="XP_064653453.1">
    <property type="nucleotide sequence ID" value="XM_064808363.1"/>
</dbReference>